<dbReference type="GO" id="GO:0019888">
    <property type="term" value="F:protein phosphatase regulator activity"/>
    <property type="evidence" value="ECO:0007669"/>
    <property type="project" value="TreeGrafter"/>
</dbReference>
<dbReference type="PANTHER" id="PTHR10648:SF4">
    <property type="entry name" value="PROTEIN PHOSPHATASE 2 (FORMERLY 2A), REGULATORY SUBUNIT A, BETA ISOFORM-RELATED"/>
    <property type="match status" value="1"/>
</dbReference>
<dbReference type="InterPro" id="IPR051023">
    <property type="entry name" value="PP2A_Regulatory_Subunit_A"/>
</dbReference>
<feature type="repeat" description="HEAT" evidence="3">
    <location>
        <begin position="360"/>
        <end position="392"/>
    </location>
</feature>
<dbReference type="InterPro" id="IPR021133">
    <property type="entry name" value="HEAT_type_2"/>
</dbReference>
<dbReference type="GO" id="GO:0005634">
    <property type="term" value="C:nucleus"/>
    <property type="evidence" value="ECO:0007669"/>
    <property type="project" value="TreeGrafter"/>
</dbReference>
<accession>A0A6V1NCY8</accession>
<name>A0A6V1NCY8_HETAK</name>
<gene>
    <name evidence="5" type="ORF">HAKA00212_LOCUS15242</name>
</gene>
<dbReference type="InterPro" id="IPR016024">
    <property type="entry name" value="ARM-type_fold"/>
</dbReference>
<dbReference type="SUPFAM" id="SSF48371">
    <property type="entry name" value="ARM repeat"/>
    <property type="match status" value="1"/>
</dbReference>
<dbReference type="Pfam" id="PF02985">
    <property type="entry name" value="HEAT"/>
    <property type="match status" value="1"/>
</dbReference>
<dbReference type="InterPro" id="IPR000357">
    <property type="entry name" value="HEAT"/>
</dbReference>
<dbReference type="GO" id="GO:0005829">
    <property type="term" value="C:cytosol"/>
    <property type="evidence" value="ECO:0007669"/>
    <property type="project" value="TreeGrafter"/>
</dbReference>
<organism evidence="5">
    <name type="scientific">Heterosigma akashiwo</name>
    <name type="common">Chromophytic alga</name>
    <name type="synonym">Heterosigma carterae</name>
    <dbReference type="NCBI Taxonomy" id="2829"/>
    <lineage>
        <taxon>Eukaryota</taxon>
        <taxon>Sar</taxon>
        <taxon>Stramenopiles</taxon>
        <taxon>Ochrophyta</taxon>
        <taxon>Raphidophyceae</taxon>
        <taxon>Chattonellales</taxon>
        <taxon>Chattonellaceae</taxon>
        <taxon>Heterosigma</taxon>
    </lineage>
</organism>
<evidence type="ECO:0000256" key="3">
    <source>
        <dbReference type="PROSITE-ProRule" id="PRU00103"/>
    </source>
</evidence>
<dbReference type="PANTHER" id="PTHR10648">
    <property type="entry name" value="SERINE/THREONINE-PROTEIN PHOSPHATASE PP2A 65 KDA REGULATORY SUBUNIT"/>
    <property type="match status" value="1"/>
</dbReference>
<feature type="repeat" description="HEAT" evidence="3">
    <location>
        <begin position="282"/>
        <end position="320"/>
    </location>
</feature>
<sequence>MADDFSPMQLLEDDLYDEDQETRVKAMKRVSTIAAALGPEQAREELVPFLNGCTEDDDEILLVLAEELGKFVPLVGGPEYAGALLEPLEKLAEVEETVVRDRATESICHVVEVLPPDQSEEVFGLVKRLAHGDWFTARVSSCSLMAATYKAIVDTDQKAEIRTLYEALAKDETPMVRRAAAGKLADFAEAVEVGVVVSDLLPIYRALAADDQDSVRVLAVQATTLIATQLQKAGMEQENLAVVLPVVRHAVEDRSWRVRHAITKDFFEISEAMGQMVTTNELLQCFNNLIQDQEAEVRAASLGGVPRYCDLVGQQLFLQHVMPHITALLQDQNLNVKTALSKACMELAGKLGQEHTTIHIVPLLQTFLRDDSPEVRLRILSKLEVIAAWMPAIGENILPMLLELAHDANWRVRKAVVACLPVLAESMGVDYFETNLLDLYLQSYTDRVFEVRVGATSGLSKIATVCGADWLEKQVLPRIKYFYENSNFYLIRITVIDALKTLAQDGVSGSLMTEVVNILVKACHDSTPNVRFTGAKALALVSGHADDVAVQTQIRPCLTELMQTDTDKDVKFFASQALETVG</sequence>
<feature type="repeat" description="HEAT" evidence="3">
    <location>
        <begin position="397"/>
        <end position="435"/>
    </location>
</feature>
<feature type="repeat" description="HEAT" evidence="3">
    <location>
        <begin position="7"/>
        <end position="45"/>
    </location>
</feature>
<comment type="similarity">
    <text evidence="2">Belongs to the phosphatase 2A regulatory subunit A family.</text>
</comment>
<dbReference type="GO" id="GO:0000159">
    <property type="term" value="C:protein phosphatase type 2A complex"/>
    <property type="evidence" value="ECO:0007669"/>
    <property type="project" value="TreeGrafter"/>
</dbReference>
<evidence type="ECO:0000256" key="1">
    <source>
        <dbReference type="ARBA" id="ARBA00022737"/>
    </source>
</evidence>
<evidence type="ECO:0000259" key="4">
    <source>
        <dbReference type="Pfam" id="PF22646"/>
    </source>
</evidence>
<feature type="repeat" description="HEAT" evidence="3">
    <location>
        <begin position="554"/>
        <end position="582"/>
    </location>
</feature>
<keyword evidence="1" id="KW-0677">Repeat</keyword>
<feature type="repeat" description="HEAT" evidence="3">
    <location>
        <begin position="161"/>
        <end position="199"/>
    </location>
</feature>
<feature type="domain" description="Phosphatase PP2A regulatory subunit A/Splicing factor 3B subunit 1-like HEAT repeat" evidence="4">
    <location>
        <begin position="276"/>
        <end position="352"/>
    </location>
</feature>
<dbReference type="EMBL" id="HBIU01033051">
    <property type="protein sequence ID" value="CAE0636480.1"/>
    <property type="molecule type" value="Transcribed_RNA"/>
</dbReference>
<dbReference type="Gene3D" id="1.25.10.10">
    <property type="entry name" value="Leucine-rich Repeat Variant"/>
    <property type="match status" value="1"/>
</dbReference>
<reference evidence="5" key="1">
    <citation type="submission" date="2021-01" db="EMBL/GenBank/DDBJ databases">
        <authorList>
            <person name="Corre E."/>
            <person name="Pelletier E."/>
            <person name="Niang G."/>
            <person name="Scheremetjew M."/>
            <person name="Finn R."/>
            <person name="Kale V."/>
            <person name="Holt S."/>
            <person name="Cochrane G."/>
            <person name="Meng A."/>
            <person name="Brown T."/>
            <person name="Cohen L."/>
        </authorList>
    </citation>
    <scope>NUCLEOTIDE SEQUENCE</scope>
    <source>
        <strain evidence="5">CCMP3107</strain>
    </source>
</reference>
<proteinExistence type="inferred from homology"/>
<dbReference type="Pfam" id="PF22646">
    <property type="entry name" value="PPP2R1A-like_HEAT"/>
    <property type="match status" value="1"/>
</dbReference>
<evidence type="ECO:0000313" key="5">
    <source>
        <dbReference type="EMBL" id="CAE0636480.1"/>
    </source>
</evidence>
<dbReference type="FunFam" id="1.25.10.10:FF:000318">
    <property type="entry name" value="Serine/threonine-protein phosphatase 2A regulatory subunit A gamma isoform"/>
    <property type="match status" value="1"/>
</dbReference>
<feature type="repeat" description="HEAT" evidence="3">
    <location>
        <begin position="436"/>
        <end position="474"/>
    </location>
</feature>
<feature type="repeat" description="HEAT" evidence="3">
    <location>
        <begin position="200"/>
        <end position="238"/>
    </location>
</feature>
<dbReference type="AlphaFoldDB" id="A0A6V1NCY8"/>
<evidence type="ECO:0000256" key="2">
    <source>
        <dbReference type="ARBA" id="ARBA00038332"/>
    </source>
</evidence>
<protein>
    <recommendedName>
        <fullName evidence="4">Phosphatase PP2A regulatory subunit A/Splicing factor 3B subunit 1-like HEAT repeat domain-containing protein</fullName>
    </recommendedName>
</protein>
<dbReference type="InterPro" id="IPR011989">
    <property type="entry name" value="ARM-like"/>
</dbReference>
<dbReference type="PROSITE" id="PS50077">
    <property type="entry name" value="HEAT_REPEAT"/>
    <property type="match status" value="10"/>
</dbReference>
<feature type="repeat" description="HEAT" evidence="3">
    <location>
        <begin position="243"/>
        <end position="281"/>
    </location>
</feature>
<feature type="repeat" description="HEAT" evidence="3">
    <location>
        <begin position="321"/>
        <end position="359"/>
    </location>
</feature>
<dbReference type="InterPro" id="IPR054573">
    <property type="entry name" value="PP2A/SF3B1-like_HEAT"/>
</dbReference>